<dbReference type="InParanoid" id="A0A0C3GJI8"/>
<dbReference type="EMBL" id="KN832971">
    <property type="protein sequence ID" value="KIM91804.1"/>
    <property type="molecule type" value="Genomic_DNA"/>
</dbReference>
<dbReference type="Pfam" id="PF00168">
    <property type="entry name" value="C2"/>
    <property type="match status" value="1"/>
</dbReference>
<keyword evidence="3" id="KW-1185">Reference proteome</keyword>
<dbReference type="InterPro" id="IPR035892">
    <property type="entry name" value="C2_domain_sf"/>
</dbReference>
<feature type="domain" description="C2" evidence="1">
    <location>
        <begin position="14"/>
        <end position="47"/>
    </location>
</feature>
<dbReference type="SUPFAM" id="SSF49562">
    <property type="entry name" value="C2 domain (Calcium/lipid-binding domain, CaLB)"/>
    <property type="match status" value="1"/>
</dbReference>
<evidence type="ECO:0000259" key="1">
    <source>
        <dbReference type="Pfam" id="PF00168"/>
    </source>
</evidence>
<dbReference type="Proteomes" id="UP000054166">
    <property type="component" value="Unassembled WGS sequence"/>
</dbReference>
<gene>
    <name evidence="2" type="ORF">PILCRDRAFT_763603</name>
</gene>
<organism evidence="2 3">
    <name type="scientific">Piloderma croceum (strain F 1598)</name>
    <dbReference type="NCBI Taxonomy" id="765440"/>
    <lineage>
        <taxon>Eukaryota</taxon>
        <taxon>Fungi</taxon>
        <taxon>Dikarya</taxon>
        <taxon>Basidiomycota</taxon>
        <taxon>Agaricomycotina</taxon>
        <taxon>Agaricomycetes</taxon>
        <taxon>Agaricomycetidae</taxon>
        <taxon>Atheliales</taxon>
        <taxon>Atheliaceae</taxon>
        <taxon>Piloderma</taxon>
    </lineage>
</organism>
<dbReference type="Gene3D" id="2.60.40.150">
    <property type="entry name" value="C2 domain"/>
    <property type="match status" value="1"/>
</dbReference>
<dbReference type="InterPro" id="IPR000008">
    <property type="entry name" value="C2_dom"/>
</dbReference>
<dbReference type="STRING" id="765440.A0A0C3GJI8"/>
<accession>A0A0C3GJI8</accession>
<dbReference type="OrthoDB" id="3269806at2759"/>
<proteinExistence type="predicted"/>
<reference evidence="2 3" key="1">
    <citation type="submission" date="2014-04" db="EMBL/GenBank/DDBJ databases">
        <authorList>
            <consortium name="DOE Joint Genome Institute"/>
            <person name="Kuo A."/>
            <person name="Tarkka M."/>
            <person name="Buscot F."/>
            <person name="Kohler A."/>
            <person name="Nagy L.G."/>
            <person name="Floudas D."/>
            <person name="Copeland A."/>
            <person name="Barry K.W."/>
            <person name="Cichocki N."/>
            <person name="Veneault-Fourrey C."/>
            <person name="LaButti K."/>
            <person name="Lindquist E.A."/>
            <person name="Lipzen A."/>
            <person name="Lundell T."/>
            <person name="Morin E."/>
            <person name="Murat C."/>
            <person name="Sun H."/>
            <person name="Tunlid A."/>
            <person name="Henrissat B."/>
            <person name="Grigoriev I.V."/>
            <person name="Hibbett D.S."/>
            <person name="Martin F."/>
            <person name="Nordberg H.P."/>
            <person name="Cantor M.N."/>
            <person name="Hua S.X."/>
        </authorList>
    </citation>
    <scope>NUCLEOTIDE SEQUENCE [LARGE SCALE GENOMIC DNA]</scope>
    <source>
        <strain evidence="2 3">F 1598</strain>
    </source>
</reference>
<dbReference type="HOGENOM" id="CLU_1845832_0_0_1"/>
<sequence length="139" mass="15970">MLEIQGATKVLHLKNNPFVIISFDKKIFCACIIKHSLNPIWDEKFFHTHEYENIFKFKLKELMEGALRKDKTGLYEGRMSITGEGGREFKLLLAPAEGVPGEAKHNLLIFFTFLFEKQCSLSFTPHIQFTTAIIGHLLL</sequence>
<evidence type="ECO:0000313" key="3">
    <source>
        <dbReference type="Proteomes" id="UP000054166"/>
    </source>
</evidence>
<evidence type="ECO:0000313" key="2">
    <source>
        <dbReference type="EMBL" id="KIM91804.1"/>
    </source>
</evidence>
<protein>
    <recommendedName>
        <fullName evidence="1">C2 domain-containing protein</fullName>
    </recommendedName>
</protein>
<reference evidence="3" key="2">
    <citation type="submission" date="2015-01" db="EMBL/GenBank/DDBJ databases">
        <title>Evolutionary Origins and Diversification of the Mycorrhizal Mutualists.</title>
        <authorList>
            <consortium name="DOE Joint Genome Institute"/>
            <consortium name="Mycorrhizal Genomics Consortium"/>
            <person name="Kohler A."/>
            <person name="Kuo A."/>
            <person name="Nagy L.G."/>
            <person name="Floudas D."/>
            <person name="Copeland A."/>
            <person name="Barry K.W."/>
            <person name="Cichocki N."/>
            <person name="Veneault-Fourrey C."/>
            <person name="LaButti K."/>
            <person name="Lindquist E.A."/>
            <person name="Lipzen A."/>
            <person name="Lundell T."/>
            <person name="Morin E."/>
            <person name="Murat C."/>
            <person name="Riley R."/>
            <person name="Ohm R."/>
            <person name="Sun H."/>
            <person name="Tunlid A."/>
            <person name="Henrissat B."/>
            <person name="Grigoriev I.V."/>
            <person name="Hibbett D.S."/>
            <person name="Martin F."/>
        </authorList>
    </citation>
    <scope>NUCLEOTIDE SEQUENCE [LARGE SCALE GENOMIC DNA]</scope>
    <source>
        <strain evidence="3">F 1598</strain>
    </source>
</reference>
<dbReference type="AlphaFoldDB" id="A0A0C3GJI8"/>
<name>A0A0C3GJI8_PILCF</name>